<protein>
    <recommendedName>
        <fullName evidence="4">Ferritin-like domain-containing protein</fullName>
    </recommendedName>
</protein>
<dbReference type="AlphaFoldDB" id="A0A7I9WQR6"/>
<evidence type="ECO:0000313" key="3">
    <source>
        <dbReference type="Proteomes" id="UP000465241"/>
    </source>
</evidence>
<accession>A0A7I9WQR6</accession>
<comment type="caution">
    <text evidence="2">The sequence shown here is derived from an EMBL/GenBank/DDBJ whole genome shotgun (WGS) entry which is preliminary data.</text>
</comment>
<dbReference type="EMBL" id="BLKT01000003">
    <property type="protein sequence ID" value="GFG59700.1"/>
    <property type="molecule type" value="Genomic_DNA"/>
</dbReference>
<keyword evidence="3" id="KW-1185">Reference proteome</keyword>
<name>A0A7I9WQR6_9MYCO</name>
<gene>
    <name evidence="2" type="ORF">MMUR_38360</name>
</gene>
<organism evidence="2 3">
    <name type="scientific">Mycolicibacterium murale</name>
    <dbReference type="NCBI Taxonomy" id="182220"/>
    <lineage>
        <taxon>Bacteria</taxon>
        <taxon>Bacillati</taxon>
        <taxon>Actinomycetota</taxon>
        <taxon>Actinomycetes</taxon>
        <taxon>Mycobacteriales</taxon>
        <taxon>Mycobacteriaceae</taxon>
        <taxon>Mycolicibacterium</taxon>
    </lineage>
</organism>
<evidence type="ECO:0000313" key="2">
    <source>
        <dbReference type="EMBL" id="GFG59700.1"/>
    </source>
</evidence>
<keyword evidence="1" id="KW-0175">Coiled coil</keyword>
<evidence type="ECO:0000256" key="1">
    <source>
        <dbReference type="SAM" id="Coils"/>
    </source>
</evidence>
<reference evidence="2 3" key="1">
    <citation type="journal article" date="2019" name="Emerg. Microbes Infect.">
        <title>Comprehensive subspecies identification of 175 nontuberculous mycobacteria species based on 7547 genomic profiles.</title>
        <authorList>
            <person name="Matsumoto Y."/>
            <person name="Kinjo T."/>
            <person name="Motooka D."/>
            <person name="Nabeya D."/>
            <person name="Jung N."/>
            <person name="Uechi K."/>
            <person name="Horii T."/>
            <person name="Iida T."/>
            <person name="Fujita J."/>
            <person name="Nakamura S."/>
        </authorList>
    </citation>
    <scope>NUCLEOTIDE SEQUENCE [LARGE SCALE GENOMIC DNA]</scope>
    <source>
        <strain evidence="2 3">JCM 13392</strain>
    </source>
</reference>
<sequence>MRISAVEYIYRLNQGREPNMTTIAKTTLIAQLRAVLDLTHTEIQVAETRVAQARTDAVRTELEQNAANGRLRAEAVEQAIRDLGGFPDVIGPFLGRAAAAVKALTEQAAPFDEALLGDLALEDQLLDRSRYIKALAVAAKEPDIVALADQLITAHSATVTWLTTVLAEDALGGPAALRRTPVQAVAGLAVKLANLPVTWSYRAADRAVDSLRNTRPALQNLRERGGRAGDITGKAVAAARDGALLSAEKTVRREGAADAADALHSVRAGAGVVDDSELPITGYDELNQTDAIAAVKELDDPADIRVIVAYEEAHKDRARVVSAAQTRIAAIAQEVVGIS</sequence>
<evidence type="ECO:0008006" key="4">
    <source>
        <dbReference type="Google" id="ProtNLM"/>
    </source>
</evidence>
<dbReference type="Proteomes" id="UP000465241">
    <property type="component" value="Unassembled WGS sequence"/>
</dbReference>
<proteinExistence type="predicted"/>
<feature type="coiled-coil region" evidence="1">
    <location>
        <begin position="43"/>
        <end position="79"/>
    </location>
</feature>